<keyword evidence="6 7" id="KW-0472">Membrane</keyword>
<dbReference type="Proteomes" id="UP000054526">
    <property type="component" value="Unassembled WGS sequence"/>
</dbReference>
<keyword evidence="2" id="KW-1003">Cell membrane</keyword>
<feature type="transmembrane region" description="Helical" evidence="7">
    <location>
        <begin position="355"/>
        <end position="384"/>
    </location>
</feature>
<evidence type="ECO:0000256" key="4">
    <source>
        <dbReference type="ARBA" id="ARBA00022692"/>
    </source>
</evidence>
<comment type="caution">
    <text evidence="9">The sequence shown here is derived from an EMBL/GenBank/DDBJ whole genome shotgun (WGS) entry which is preliminary data.</text>
</comment>
<dbReference type="Pfam" id="PF06808">
    <property type="entry name" value="DctM"/>
    <property type="match status" value="1"/>
</dbReference>
<accession>A0ABR5A8I3</accession>
<evidence type="ECO:0000256" key="2">
    <source>
        <dbReference type="ARBA" id="ARBA00022475"/>
    </source>
</evidence>
<dbReference type="PANTHER" id="PTHR33362">
    <property type="entry name" value="SIALIC ACID TRAP TRANSPORTER PERMEASE PROTEIN SIAT-RELATED"/>
    <property type="match status" value="1"/>
</dbReference>
<dbReference type="InterPro" id="IPR010656">
    <property type="entry name" value="DctM"/>
</dbReference>
<feature type="transmembrane region" description="Helical" evidence="7">
    <location>
        <begin position="54"/>
        <end position="74"/>
    </location>
</feature>
<dbReference type="NCBIfam" id="TIGR00786">
    <property type="entry name" value="dctM"/>
    <property type="match status" value="1"/>
</dbReference>
<feature type="transmembrane region" description="Helical" evidence="7">
    <location>
        <begin position="212"/>
        <end position="234"/>
    </location>
</feature>
<evidence type="ECO:0000256" key="6">
    <source>
        <dbReference type="ARBA" id="ARBA00023136"/>
    </source>
</evidence>
<organism evidence="9 10">
    <name type="scientific">Cohnella kolymensis</name>
    <dbReference type="NCBI Taxonomy" id="1590652"/>
    <lineage>
        <taxon>Bacteria</taxon>
        <taxon>Bacillati</taxon>
        <taxon>Bacillota</taxon>
        <taxon>Bacilli</taxon>
        <taxon>Bacillales</taxon>
        <taxon>Paenibacillaceae</taxon>
        <taxon>Cohnella</taxon>
    </lineage>
</organism>
<proteinExistence type="predicted"/>
<gene>
    <name evidence="9" type="ORF">SD71_01440</name>
</gene>
<feature type="transmembrane region" description="Helical" evidence="7">
    <location>
        <begin position="268"/>
        <end position="293"/>
    </location>
</feature>
<feature type="transmembrane region" description="Helical" evidence="7">
    <location>
        <begin position="94"/>
        <end position="114"/>
    </location>
</feature>
<evidence type="ECO:0000256" key="3">
    <source>
        <dbReference type="ARBA" id="ARBA00022519"/>
    </source>
</evidence>
<keyword evidence="3" id="KW-0997">Cell inner membrane</keyword>
<reference evidence="9 10" key="1">
    <citation type="submission" date="2014-12" db="EMBL/GenBank/DDBJ databases">
        <title>Draft genome sequence of Cohnella kolymensis strain B-2846.</title>
        <authorList>
            <person name="Karlyshev A.V."/>
            <person name="Kudryashova E.B."/>
        </authorList>
    </citation>
    <scope>NUCLEOTIDE SEQUENCE [LARGE SCALE GENOMIC DNA]</scope>
    <source>
        <strain evidence="9 10">VKM B-2846</strain>
    </source>
</reference>
<name>A0ABR5A8I3_9BACL</name>
<sequence length="427" mass="46230">MVEIVLIGFVVLLFLQIPIPLILGITTIIYIFVSHNMDLLPTAPQRLYSGLENFGLLAIPLFMLAGELMNSSGLTTRLIRFAKVFVGHFRGGLAYVNVVANMFLAAILGSAIAQTAVMSKVMVPAMEEEGYKREFAAATTASAALLGPIIPPSMLFVIYAVGSGTSVGRMFLAGIMPGLLLAGALMGLIAYLGYKHNFPRSKKESFRTRATVFVQVLPALSVPVIIIGGITSGVFTATESAAIACAIAAIAGFFIYKELKISYFPKILVNTAISTAAVTLLIAMATLFGWVLTFEQIPQHIVEWMASITDSPWVFLLLINIFLLINGIWMDELATLVILLPIFMPLVDKFGIDPVHFGIIVCINSTIGLLTPPVGAGLFIASSVGKVKLETLIKEIWPFVAVSIVVLMIITYWPQFVLWIPNMFGPL</sequence>
<dbReference type="RefSeq" id="WP_041058669.1">
    <property type="nucleotide sequence ID" value="NZ_JXAL01000001.1"/>
</dbReference>
<keyword evidence="10" id="KW-1185">Reference proteome</keyword>
<evidence type="ECO:0000313" key="9">
    <source>
        <dbReference type="EMBL" id="KIL37366.1"/>
    </source>
</evidence>
<keyword evidence="4 7" id="KW-0812">Transmembrane</keyword>
<feature type="transmembrane region" description="Helical" evidence="7">
    <location>
        <begin position="135"/>
        <end position="159"/>
    </location>
</feature>
<evidence type="ECO:0000256" key="5">
    <source>
        <dbReference type="ARBA" id="ARBA00022989"/>
    </source>
</evidence>
<keyword evidence="5 7" id="KW-1133">Transmembrane helix</keyword>
<protein>
    <submittedName>
        <fullName evidence="9">C4-dicarboxylate ABC transporter permease</fullName>
    </submittedName>
</protein>
<comment type="subcellular location">
    <subcellularLocation>
        <location evidence="1">Cell inner membrane</location>
        <topology evidence="1">Multi-pass membrane protein</topology>
    </subcellularLocation>
</comment>
<evidence type="ECO:0000256" key="7">
    <source>
        <dbReference type="SAM" id="Phobius"/>
    </source>
</evidence>
<dbReference type="PANTHER" id="PTHR33362:SF2">
    <property type="entry name" value="TRAP TRANSPORTER LARGE PERMEASE PROTEIN"/>
    <property type="match status" value="1"/>
</dbReference>
<feature type="domain" description="TRAP C4-dicarboxylate transport system permease DctM subunit" evidence="8">
    <location>
        <begin position="6"/>
        <end position="416"/>
    </location>
</feature>
<dbReference type="PIRSF" id="PIRSF006066">
    <property type="entry name" value="HI0050"/>
    <property type="match status" value="1"/>
</dbReference>
<feature type="transmembrane region" description="Helical" evidence="7">
    <location>
        <begin position="6"/>
        <end position="33"/>
    </location>
</feature>
<evidence type="ECO:0000313" key="10">
    <source>
        <dbReference type="Proteomes" id="UP000054526"/>
    </source>
</evidence>
<feature type="transmembrane region" description="Helical" evidence="7">
    <location>
        <begin position="313"/>
        <end position="343"/>
    </location>
</feature>
<feature type="transmembrane region" description="Helical" evidence="7">
    <location>
        <begin position="171"/>
        <end position="192"/>
    </location>
</feature>
<feature type="transmembrane region" description="Helical" evidence="7">
    <location>
        <begin position="240"/>
        <end position="256"/>
    </location>
</feature>
<dbReference type="EMBL" id="JXAL01000001">
    <property type="protein sequence ID" value="KIL37366.1"/>
    <property type="molecule type" value="Genomic_DNA"/>
</dbReference>
<dbReference type="InterPro" id="IPR004681">
    <property type="entry name" value="TRAP_DctM"/>
</dbReference>
<feature type="transmembrane region" description="Helical" evidence="7">
    <location>
        <begin position="396"/>
        <end position="420"/>
    </location>
</feature>
<evidence type="ECO:0000256" key="1">
    <source>
        <dbReference type="ARBA" id="ARBA00004429"/>
    </source>
</evidence>
<evidence type="ECO:0000259" key="8">
    <source>
        <dbReference type="Pfam" id="PF06808"/>
    </source>
</evidence>